<dbReference type="Proteomes" id="UP000782610">
    <property type="component" value="Unassembled WGS sequence"/>
</dbReference>
<dbReference type="EMBL" id="JACRAF010000007">
    <property type="protein sequence ID" value="MBI4920670.1"/>
    <property type="molecule type" value="Genomic_DNA"/>
</dbReference>
<keyword evidence="2" id="KW-0255">Endonuclease</keyword>
<dbReference type="Pfam" id="PF04480">
    <property type="entry name" value="DUF559"/>
    <property type="match status" value="1"/>
</dbReference>
<dbReference type="AlphaFoldDB" id="A0A933L079"/>
<dbReference type="InterPro" id="IPR007569">
    <property type="entry name" value="DUF559"/>
</dbReference>
<dbReference type="CDD" id="cd01038">
    <property type="entry name" value="Endonuclease_DUF559"/>
    <property type="match status" value="1"/>
</dbReference>
<feature type="domain" description="DUF559" evidence="1">
    <location>
        <begin position="8"/>
        <end position="112"/>
    </location>
</feature>
<dbReference type="InterPro" id="IPR011335">
    <property type="entry name" value="Restrct_endonuc-II-like"/>
</dbReference>
<evidence type="ECO:0000313" key="3">
    <source>
        <dbReference type="Proteomes" id="UP000782610"/>
    </source>
</evidence>
<dbReference type="InterPro" id="IPR047216">
    <property type="entry name" value="Endonuclease_DUF559_bact"/>
</dbReference>
<gene>
    <name evidence="2" type="ORF">HY834_02890</name>
</gene>
<evidence type="ECO:0000259" key="1">
    <source>
        <dbReference type="Pfam" id="PF04480"/>
    </source>
</evidence>
<organism evidence="2 3">
    <name type="scientific">Devosia nanyangense</name>
    <dbReference type="NCBI Taxonomy" id="1228055"/>
    <lineage>
        <taxon>Bacteria</taxon>
        <taxon>Pseudomonadati</taxon>
        <taxon>Pseudomonadota</taxon>
        <taxon>Alphaproteobacteria</taxon>
        <taxon>Hyphomicrobiales</taxon>
        <taxon>Devosiaceae</taxon>
        <taxon>Devosia</taxon>
    </lineage>
</organism>
<dbReference type="SUPFAM" id="SSF52980">
    <property type="entry name" value="Restriction endonuclease-like"/>
    <property type="match status" value="1"/>
</dbReference>
<dbReference type="PANTHER" id="PTHR38590">
    <property type="entry name" value="BLL0828 PROTEIN"/>
    <property type="match status" value="1"/>
</dbReference>
<name>A0A933L079_9HYPH</name>
<accession>A0A933L079</accession>
<sequence>MKTPARTYARARQLRWAMTAPERTLWAMLRKRQQALRFRKQHPVGPYVLDFYCPSARLCVEVDEPAHGEPAQIVRDAVRDAWLEAYRVRVLRFPAADVLERPAAVIASIVQTATPSVA</sequence>
<keyword evidence="2" id="KW-0540">Nuclease</keyword>
<protein>
    <submittedName>
        <fullName evidence="2">Endonuclease domain-containing protein</fullName>
    </submittedName>
</protein>
<evidence type="ECO:0000313" key="2">
    <source>
        <dbReference type="EMBL" id="MBI4920670.1"/>
    </source>
</evidence>
<dbReference type="PANTHER" id="PTHR38590:SF1">
    <property type="entry name" value="BLL0828 PROTEIN"/>
    <property type="match status" value="1"/>
</dbReference>
<reference evidence="2" key="1">
    <citation type="submission" date="2020-07" db="EMBL/GenBank/DDBJ databases">
        <title>Huge and variable diversity of episymbiotic CPR bacteria and DPANN archaea in groundwater ecosystems.</title>
        <authorList>
            <person name="He C.Y."/>
            <person name="Keren R."/>
            <person name="Whittaker M."/>
            <person name="Farag I.F."/>
            <person name="Doudna J."/>
            <person name="Cate J.H.D."/>
            <person name="Banfield J.F."/>
        </authorList>
    </citation>
    <scope>NUCLEOTIDE SEQUENCE</scope>
    <source>
        <strain evidence="2">NC_groundwater_1586_Pr3_B-0.1um_66_15</strain>
    </source>
</reference>
<keyword evidence="2" id="KW-0378">Hydrolase</keyword>
<proteinExistence type="predicted"/>
<dbReference type="GO" id="GO:0004519">
    <property type="term" value="F:endonuclease activity"/>
    <property type="evidence" value="ECO:0007669"/>
    <property type="project" value="UniProtKB-KW"/>
</dbReference>
<comment type="caution">
    <text evidence="2">The sequence shown here is derived from an EMBL/GenBank/DDBJ whole genome shotgun (WGS) entry which is preliminary data.</text>
</comment>
<dbReference type="Gene3D" id="3.40.960.10">
    <property type="entry name" value="VSR Endonuclease"/>
    <property type="match status" value="1"/>
</dbReference>